<name>A0A1M4Y7A6_9ACTN</name>
<evidence type="ECO:0000313" key="4">
    <source>
        <dbReference type="EMBL" id="SHF01704.1"/>
    </source>
</evidence>
<evidence type="ECO:0000256" key="1">
    <source>
        <dbReference type="ARBA" id="ARBA00022741"/>
    </source>
</evidence>
<dbReference type="Proteomes" id="UP000184295">
    <property type="component" value="Unassembled WGS sequence"/>
</dbReference>
<proteinExistence type="inferred from homology"/>
<dbReference type="PANTHER" id="PTHR33359:SF1">
    <property type="entry name" value="MOLYBDOPTERIN SYNTHASE SULFUR CARRIER SUBUNIT"/>
    <property type="match status" value="1"/>
</dbReference>
<dbReference type="PANTHER" id="PTHR33359">
    <property type="entry name" value="MOLYBDOPTERIN SYNTHASE SULFUR CARRIER SUBUNIT"/>
    <property type="match status" value="1"/>
</dbReference>
<dbReference type="InterPro" id="IPR016155">
    <property type="entry name" value="Mopterin_synth/thiamin_S_b"/>
</dbReference>
<dbReference type="AlphaFoldDB" id="A0A1M4Y7A6"/>
<dbReference type="CDD" id="cd00754">
    <property type="entry name" value="Ubl_MoaD"/>
    <property type="match status" value="1"/>
</dbReference>
<dbReference type="EMBL" id="FQUL01000057">
    <property type="protein sequence ID" value="SHF01704.1"/>
    <property type="molecule type" value="Genomic_DNA"/>
</dbReference>
<keyword evidence="5" id="KW-1185">Reference proteome</keyword>
<organism evidence="4 5">
    <name type="scientific">Ferrithrix thermotolerans DSM 19514</name>
    <dbReference type="NCBI Taxonomy" id="1121881"/>
    <lineage>
        <taxon>Bacteria</taxon>
        <taxon>Bacillati</taxon>
        <taxon>Actinomycetota</taxon>
        <taxon>Acidimicrobiia</taxon>
        <taxon>Acidimicrobiales</taxon>
        <taxon>Acidimicrobiaceae</taxon>
        <taxon>Ferrithrix</taxon>
    </lineage>
</organism>
<dbReference type="UniPathway" id="UPA00344"/>
<keyword evidence="1" id="KW-0547">Nucleotide-binding</keyword>
<dbReference type="InterPro" id="IPR003749">
    <property type="entry name" value="ThiS/MoaD-like"/>
</dbReference>
<dbReference type="OrthoDB" id="4331766at2"/>
<reference evidence="5" key="1">
    <citation type="submission" date="2016-11" db="EMBL/GenBank/DDBJ databases">
        <authorList>
            <person name="Varghese N."/>
            <person name="Submissions S."/>
        </authorList>
    </citation>
    <scope>NUCLEOTIDE SEQUENCE [LARGE SCALE GENOMIC DNA]</scope>
    <source>
        <strain evidence="5">DSM 19514</strain>
    </source>
</reference>
<dbReference type="GO" id="GO:0000166">
    <property type="term" value="F:nucleotide binding"/>
    <property type="evidence" value="ECO:0007669"/>
    <property type="project" value="UniProtKB-KW"/>
</dbReference>
<dbReference type="Pfam" id="PF02597">
    <property type="entry name" value="ThiS"/>
    <property type="match status" value="1"/>
</dbReference>
<dbReference type="GO" id="GO:0006777">
    <property type="term" value="P:Mo-molybdopterin cofactor biosynthetic process"/>
    <property type="evidence" value="ECO:0007669"/>
    <property type="project" value="InterPro"/>
</dbReference>
<dbReference type="InterPro" id="IPR010038">
    <property type="entry name" value="MoaD_arc-typ"/>
</dbReference>
<dbReference type="GO" id="GO:1990133">
    <property type="term" value="C:molybdopterin adenylyltransferase complex"/>
    <property type="evidence" value="ECO:0007669"/>
    <property type="project" value="TreeGrafter"/>
</dbReference>
<accession>A0A1M4Y7A6</accession>
<dbReference type="Gene3D" id="3.10.20.30">
    <property type="match status" value="1"/>
</dbReference>
<protein>
    <recommendedName>
        <fullName evidence="3">Molybdopterin synthase sulfur carrier subunit</fullName>
    </recommendedName>
</protein>
<dbReference type="RefSeq" id="WP_072792618.1">
    <property type="nucleotide sequence ID" value="NZ_FQUL01000057.1"/>
</dbReference>
<dbReference type="NCBIfam" id="TIGR01687">
    <property type="entry name" value="moaD_arch"/>
    <property type="match status" value="1"/>
</dbReference>
<gene>
    <name evidence="4" type="ORF">SAMN02745225_02265</name>
</gene>
<dbReference type="InterPro" id="IPR044672">
    <property type="entry name" value="MOCS2A"/>
</dbReference>
<evidence type="ECO:0000256" key="2">
    <source>
        <dbReference type="ARBA" id="ARBA00024200"/>
    </source>
</evidence>
<dbReference type="STRING" id="1121881.SAMN02745225_02265"/>
<evidence type="ECO:0000256" key="3">
    <source>
        <dbReference type="ARBA" id="ARBA00024247"/>
    </source>
</evidence>
<sequence>MSVKVLFFARAKEIAGKAETESDAATIDLLLKELVTTYGPELESLLSVSRLWVNDEPADVNQPLRSGDQVAILPPVSGG</sequence>
<comment type="similarity">
    <text evidence="2">Belongs to the MoaD family.</text>
</comment>
<evidence type="ECO:0000313" key="5">
    <source>
        <dbReference type="Proteomes" id="UP000184295"/>
    </source>
</evidence>
<dbReference type="InterPro" id="IPR012675">
    <property type="entry name" value="Beta-grasp_dom_sf"/>
</dbReference>
<dbReference type="SUPFAM" id="SSF54285">
    <property type="entry name" value="MoaD/ThiS"/>
    <property type="match status" value="1"/>
</dbReference>